<feature type="compositionally biased region" description="Basic and acidic residues" evidence="2">
    <location>
        <begin position="99"/>
        <end position="112"/>
    </location>
</feature>
<evidence type="ECO:0000256" key="2">
    <source>
        <dbReference type="SAM" id="MobiDB-lite"/>
    </source>
</evidence>
<proteinExistence type="predicted"/>
<dbReference type="PROSITE" id="PS50097">
    <property type="entry name" value="BTB"/>
    <property type="match status" value="1"/>
</dbReference>
<dbReference type="EMBL" id="LUFC02000774">
    <property type="protein sequence ID" value="KAF4494405.1"/>
    <property type="molecule type" value="Genomic_DNA"/>
</dbReference>
<evidence type="ECO:0000313" key="5">
    <source>
        <dbReference type="Proteomes" id="UP000737391"/>
    </source>
</evidence>
<accession>A0A9P5E4I5</accession>
<organism evidence="4 5">
    <name type="scientific">Fusarium agapanthi</name>
    <dbReference type="NCBI Taxonomy" id="1803897"/>
    <lineage>
        <taxon>Eukaryota</taxon>
        <taxon>Fungi</taxon>
        <taxon>Dikarya</taxon>
        <taxon>Ascomycota</taxon>
        <taxon>Pezizomycotina</taxon>
        <taxon>Sordariomycetes</taxon>
        <taxon>Hypocreomycetidae</taxon>
        <taxon>Hypocreales</taxon>
        <taxon>Nectriaceae</taxon>
        <taxon>Fusarium</taxon>
        <taxon>Fusarium fujikuroi species complex</taxon>
    </lineage>
</organism>
<keyword evidence="1" id="KW-0175">Coiled coil</keyword>
<evidence type="ECO:0000313" key="4">
    <source>
        <dbReference type="EMBL" id="KAF4494405.1"/>
    </source>
</evidence>
<name>A0A9P5E4I5_9HYPO</name>
<gene>
    <name evidence="4" type="ORF">FAGAP_9468</name>
</gene>
<dbReference type="Proteomes" id="UP000737391">
    <property type="component" value="Unassembled WGS sequence"/>
</dbReference>
<feature type="compositionally biased region" description="Acidic residues" evidence="2">
    <location>
        <begin position="113"/>
        <end position="122"/>
    </location>
</feature>
<feature type="region of interest" description="Disordered" evidence="2">
    <location>
        <begin position="83"/>
        <end position="122"/>
    </location>
</feature>
<dbReference type="PANTHER" id="PTHR47843">
    <property type="entry name" value="BTB DOMAIN-CONTAINING PROTEIN-RELATED"/>
    <property type="match status" value="1"/>
</dbReference>
<keyword evidence="5" id="KW-1185">Reference proteome</keyword>
<dbReference type="InterPro" id="IPR011333">
    <property type="entry name" value="SKP1/BTB/POZ_sf"/>
</dbReference>
<evidence type="ECO:0000259" key="3">
    <source>
        <dbReference type="PROSITE" id="PS50097"/>
    </source>
</evidence>
<dbReference type="OrthoDB" id="9997739at2759"/>
<feature type="coiled-coil region" evidence="1">
    <location>
        <begin position="131"/>
        <end position="160"/>
    </location>
</feature>
<evidence type="ECO:0000256" key="1">
    <source>
        <dbReference type="SAM" id="Coils"/>
    </source>
</evidence>
<comment type="caution">
    <text evidence="4">The sequence shown here is derived from an EMBL/GenBank/DDBJ whole genome shotgun (WGS) entry which is preliminary data.</text>
</comment>
<dbReference type="SUPFAM" id="SSF54695">
    <property type="entry name" value="POZ domain"/>
    <property type="match status" value="1"/>
</dbReference>
<feature type="domain" description="BTB" evidence="3">
    <location>
        <begin position="16"/>
        <end position="85"/>
    </location>
</feature>
<dbReference type="AlphaFoldDB" id="A0A9P5E4I5"/>
<protein>
    <submittedName>
        <fullName evidence="4">Btb poz fold</fullName>
    </submittedName>
</protein>
<dbReference type="PANTHER" id="PTHR47843:SF3">
    <property type="entry name" value="BTB DOMAIN-CONTAINING PROTEIN"/>
    <property type="match status" value="1"/>
</dbReference>
<sequence>MERVSKKAIPSVATSKPFRFLIGPLQTEYTIHSALVAHQSPTLAAMVNGEFRESRECSVKWDDVEEIVFNSFWQFVYTGDYDTPEPLPPTRKTSGWGDQKLDTADKSTKNEPTEEAEEPEPEPEAIEAFMIAEAEAAAEAEEAELVAVEAEIEAAKAESRSGLLWDEFSRSWGTPREAVDIDISLKDQANYLVHHAKVFTLADRYGVKRLAEISRGKLYDALTDLHRKGMDYNNMEELVRYTSEELVPDQLRYMVVDFSACVVENLWKIKKFHELLEKDSILSKALIGGLLHRLAERPSRLRYN</sequence>
<dbReference type="InterPro" id="IPR000210">
    <property type="entry name" value="BTB/POZ_dom"/>
</dbReference>
<reference evidence="4" key="1">
    <citation type="submission" date="2020-01" db="EMBL/GenBank/DDBJ databases">
        <title>Identification and distribution of gene clusters putatively required for synthesis of sphingolipid metabolism inhibitors in phylogenetically diverse species of the filamentous fungus Fusarium.</title>
        <authorList>
            <person name="Kim H.-S."/>
            <person name="Busman M."/>
            <person name="Brown D.W."/>
            <person name="Divon H."/>
            <person name="Uhlig S."/>
            <person name="Proctor R.H."/>
        </authorList>
    </citation>
    <scope>NUCLEOTIDE SEQUENCE</scope>
    <source>
        <strain evidence="4">NRRL 31653</strain>
    </source>
</reference>
<dbReference type="Gene3D" id="3.30.710.10">
    <property type="entry name" value="Potassium Channel Kv1.1, Chain A"/>
    <property type="match status" value="1"/>
</dbReference>